<dbReference type="AlphaFoldDB" id="A0AAN9MYQ6"/>
<reference evidence="1 2" key="1">
    <citation type="submission" date="2024-01" db="EMBL/GenBank/DDBJ databases">
        <title>The genomes of 5 underutilized Papilionoideae crops provide insights into root nodulation and disease resistanc.</title>
        <authorList>
            <person name="Jiang F."/>
        </authorList>
    </citation>
    <scope>NUCLEOTIDE SEQUENCE [LARGE SCALE GENOMIC DNA]</scope>
    <source>
        <strain evidence="1">LVBAO_FW01</strain>
        <tissue evidence="1">Leaves</tissue>
    </source>
</reference>
<protein>
    <submittedName>
        <fullName evidence="1">Uncharacterized protein</fullName>
    </submittedName>
</protein>
<dbReference type="Proteomes" id="UP001367508">
    <property type="component" value="Unassembled WGS sequence"/>
</dbReference>
<name>A0AAN9MYQ6_CANGL</name>
<dbReference type="EMBL" id="JAYMYQ010000001">
    <property type="protein sequence ID" value="KAK7360098.1"/>
    <property type="molecule type" value="Genomic_DNA"/>
</dbReference>
<organism evidence="1 2">
    <name type="scientific">Canavalia gladiata</name>
    <name type="common">Sword bean</name>
    <name type="synonym">Dolichos gladiatus</name>
    <dbReference type="NCBI Taxonomy" id="3824"/>
    <lineage>
        <taxon>Eukaryota</taxon>
        <taxon>Viridiplantae</taxon>
        <taxon>Streptophyta</taxon>
        <taxon>Embryophyta</taxon>
        <taxon>Tracheophyta</taxon>
        <taxon>Spermatophyta</taxon>
        <taxon>Magnoliopsida</taxon>
        <taxon>eudicotyledons</taxon>
        <taxon>Gunneridae</taxon>
        <taxon>Pentapetalae</taxon>
        <taxon>rosids</taxon>
        <taxon>fabids</taxon>
        <taxon>Fabales</taxon>
        <taxon>Fabaceae</taxon>
        <taxon>Papilionoideae</taxon>
        <taxon>50 kb inversion clade</taxon>
        <taxon>NPAAA clade</taxon>
        <taxon>indigoferoid/millettioid clade</taxon>
        <taxon>Phaseoleae</taxon>
        <taxon>Canavalia</taxon>
    </lineage>
</organism>
<evidence type="ECO:0000313" key="2">
    <source>
        <dbReference type="Proteomes" id="UP001367508"/>
    </source>
</evidence>
<accession>A0AAN9MYQ6</accession>
<gene>
    <name evidence="1" type="ORF">VNO77_02074</name>
</gene>
<comment type="caution">
    <text evidence="1">The sequence shown here is derived from an EMBL/GenBank/DDBJ whole genome shotgun (WGS) entry which is preliminary data.</text>
</comment>
<sequence>MVFSYIYDAHRNEVQHAESKSRHIRREFHSRANLVIHSMSTFVQEGTGGWECTKSPYKEITNVVHYTYCVIMDVEGTTNWI</sequence>
<evidence type="ECO:0000313" key="1">
    <source>
        <dbReference type="EMBL" id="KAK7360098.1"/>
    </source>
</evidence>
<proteinExistence type="predicted"/>
<keyword evidence="2" id="KW-1185">Reference proteome</keyword>